<feature type="domain" description="T6SS Transcription factor RovC-like DNA binding" evidence="1">
    <location>
        <begin position="12"/>
        <end position="83"/>
    </location>
</feature>
<name>A0A975KB57_9SPHN</name>
<reference evidence="2" key="1">
    <citation type="submission" date="2021-04" db="EMBL/GenBank/DDBJ databases">
        <title>Isolation of p-tert-butylphenol degrading bacteria Sphingobium phenoxybenzoativorans Tas13 from active sludge.</title>
        <authorList>
            <person name="Li Y."/>
        </authorList>
    </citation>
    <scope>NUCLEOTIDE SEQUENCE</scope>
    <source>
        <strain evidence="2">Tas13</strain>
    </source>
</reference>
<dbReference type="KEGG" id="spph:KFK14_06825"/>
<dbReference type="EMBL" id="CP073910">
    <property type="protein sequence ID" value="QUT08153.1"/>
    <property type="molecule type" value="Genomic_DNA"/>
</dbReference>
<dbReference type="Pfam" id="PF10074">
    <property type="entry name" value="RovC_DNA-bd"/>
    <property type="match status" value="1"/>
</dbReference>
<dbReference type="InterPro" id="IPR018754">
    <property type="entry name" value="RovC-like_DNA-bd"/>
</dbReference>
<evidence type="ECO:0000259" key="1">
    <source>
        <dbReference type="Pfam" id="PF10074"/>
    </source>
</evidence>
<accession>A0A975KB57</accession>
<proteinExistence type="predicted"/>
<dbReference type="AlphaFoldDB" id="A0A975KB57"/>
<evidence type="ECO:0000313" key="2">
    <source>
        <dbReference type="EMBL" id="QUT08153.1"/>
    </source>
</evidence>
<gene>
    <name evidence="2" type="ORF">KFK14_06825</name>
</gene>
<dbReference type="Proteomes" id="UP000681425">
    <property type="component" value="Chromosome"/>
</dbReference>
<evidence type="ECO:0000313" key="3">
    <source>
        <dbReference type="Proteomes" id="UP000681425"/>
    </source>
</evidence>
<sequence>MELDPEVADEVPWSDNITPYDDQHTITYLRLLDADAEGADWQEVARIVLHRDPLAEPERTRHCWEDHLRRARWMTETGYRRILTQQWDTLQ</sequence>
<organism evidence="2 3">
    <name type="scientific">Sphingobium phenoxybenzoativorans</name>
    <dbReference type="NCBI Taxonomy" id="1592790"/>
    <lineage>
        <taxon>Bacteria</taxon>
        <taxon>Pseudomonadati</taxon>
        <taxon>Pseudomonadota</taxon>
        <taxon>Alphaproteobacteria</taxon>
        <taxon>Sphingomonadales</taxon>
        <taxon>Sphingomonadaceae</taxon>
        <taxon>Sphingobium</taxon>
    </lineage>
</organism>
<keyword evidence="3" id="KW-1185">Reference proteome</keyword>
<protein>
    <submittedName>
        <fullName evidence="2">DUF2285 domain-containing protein</fullName>
    </submittedName>
</protein>